<dbReference type="EMBL" id="JAUJEA010000008">
    <property type="protein sequence ID" value="MDN5203738.1"/>
    <property type="molecule type" value="Genomic_DNA"/>
</dbReference>
<keyword evidence="1" id="KW-0812">Transmembrane</keyword>
<evidence type="ECO:0000313" key="3">
    <source>
        <dbReference type="Proteomes" id="UP001172082"/>
    </source>
</evidence>
<gene>
    <name evidence="2" type="ORF">QQ008_20275</name>
</gene>
<sequence>MTKNGNNDLLYLQHCRKLIEEKLGWGNSEDWSSQDFATLSEKILSETGTNLSDTTLKRIWGRVKYDNIPQTHTLNTLAIFLGYETWRDFKLAHNQLRGDLDTKTIPEERRSKWPKRKILVPILFVVVVIGTISLFVFQKENIKIPKDQKGKASFSSDPVTLGIPNTVVFHYDISELPVQNAFIQQYWDPKKRFRIFKERKEAASIYYYPGYFRAKLIVNSQLIREHDLYIKSDGWMATIQRDSIPRYILPNELIGTGHLGVTEEVLEEINNDPREDPYWLSYHYVDDFNGLQSANFTLETAIKNTYRNGKSICQLSEIVILCTDGVIIIPMTIPGCVGNTRIMVHDVYMKGEDYDLSALGVDFSDWQHLKCQVKEKQVKLFINNNLAFTIDYQDDAGEVVGMRYKFKGSGMVDYARLYNEKDELVFGEKF</sequence>
<evidence type="ECO:0000313" key="2">
    <source>
        <dbReference type="EMBL" id="MDN5203738.1"/>
    </source>
</evidence>
<keyword evidence="1" id="KW-0472">Membrane</keyword>
<feature type="transmembrane region" description="Helical" evidence="1">
    <location>
        <begin position="118"/>
        <end position="137"/>
    </location>
</feature>
<keyword evidence="1" id="KW-1133">Transmembrane helix</keyword>
<proteinExistence type="predicted"/>
<comment type="caution">
    <text evidence="2">The sequence shown here is derived from an EMBL/GenBank/DDBJ whole genome shotgun (WGS) entry which is preliminary data.</text>
</comment>
<protein>
    <submittedName>
        <fullName evidence="2">Uncharacterized protein</fullName>
    </submittedName>
</protein>
<dbReference type="RefSeq" id="WP_346753761.1">
    <property type="nucleotide sequence ID" value="NZ_JAUJEA010000008.1"/>
</dbReference>
<keyword evidence="3" id="KW-1185">Reference proteome</keyword>
<accession>A0ABT8KUB3</accession>
<reference evidence="2" key="1">
    <citation type="submission" date="2023-06" db="EMBL/GenBank/DDBJ databases">
        <title>Genomic of Parafulvivirga corallium.</title>
        <authorList>
            <person name="Wang G."/>
        </authorList>
    </citation>
    <scope>NUCLEOTIDE SEQUENCE</scope>
    <source>
        <strain evidence="2">BMA10</strain>
    </source>
</reference>
<name>A0ABT8KUB3_9BACT</name>
<evidence type="ECO:0000256" key="1">
    <source>
        <dbReference type="SAM" id="Phobius"/>
    </source>
</evidence>
<dbReference type="Proteomes" id="UP001172082">
    <property type="component" value="Unassembled WGS sequence"/>
</dbReference>
<organism evidence="2 3">
    <name type="scientific">Splendidivirga corallicola</name>
    <dbReference type="NCBI Taxonomy" id="3051826"/>
    <lineage>
        <taxon>Bacteria</taxon>
        <taxon>Pseudomonadati</taxon>
        <taxon>Bacteroidota</taxon>
        <taxon>Cytophagia</taxon>
        <taxon>Cytophagales</taxon>
        <taxon>Splendidivirgaceae</taxon>
        <taxon>Splendidivirga</taxon>
    </lineage>
</organism>